<evidence type="ECO:0000313" key="1">
    <source>
        <dbReference type="EMBL" id="KAI0095029.1"/>
    </source>
</evidence>
<protein>
    <submittedName>
        <fullName evidence="1">Uncharacterized protein</fullName>
    </submittedName>
</protein>
<dbReference type="EMBL" id="MU274900">
    <property type="protein sequence ID" value="KAI0095029.1"/>
    <property type="molecule type" value="Genomic_DNA"/>
</dbReference>
<comment type="caution">
    <text evidence="1">The sequence shown here is derived from an EMBL/GenBank/DDBJ whole genome shotgun (WGS) entry which is preliminary data.</text>
</comment>
<keyword evidence="2" id="KW-1185">Reference proteome</keyword>
<sequence>MVSALWKASSDGDLNKVNELLNESSPADLEVKDHAGNTPLIEAVKNGHAEIVRVLIEKGADPTNSSSQGSPEHHTSDPAVLEILAIARTKIVHQGVPTESAYPQEPNGDVSKEYYTTPPGPYYYPGMPLPPPPMLQEGGVAYYPPPPPHFVDHSGSGGFGNLPPPEIARMIPCRYYPACRYGTSCIFAHPQAPYIQGPLPPPAQYPPPFDPMSPGHHYPPYYPVHPPSFQPSNNGVITSAVSPTLSPTIPPQGVPPPVIHGRSPSDVSAPVPPPFNGAPPPVPYGLPPQYGIPVAVPIPSHSPISGPQSPQQAIYPPTSPNAIVPGPSQYPIPPVAYPHQGVLSNGNHHDPALSPKSPTVHPQLDMYPPHREAYHNRRGSARRSSFGLSRKPPCLFFPTGRCKNGDDCRFPHVLPDGSPAHSHHHYPPRGGHRQRPSIHTNGHTGLEERFATLTTQEPVASIQSQPTVDGNQVGSASNGSSRSQSTEPNTRPRGSGFKPNGFSGGHRPERRHLPPKPQRVPSADEFPVLNGSSTPPLRSPGSAGNGWLGPTAAQVLRAPAPPKDDSQPGTRGASPANGKSSQPAKEESKPEPNGSHAQPNGKLPVSFAAVAAPEVAKDVAVAA</sequence>
<evidence type="ECO:0000313" key="2">
    <source>
        <dbReference type="Proteomes" id="UP001055072"/>
    </source>
</evidence>
<organism evidence="1 2">
    <name type="scientific">Irpex rosettiformis</name>
    <dbReference type="NCBI Taxonomy" id="378272"/>
    <lineage>
        <taxon>Eukaryota</taxon>
        <taxon>Fungi</taxon>
        <taxon>Dikarya</taxon>
        <taxon>Basidiomycota</taxon>
        <taxon>Agaricomycotina</taxon>
        <taxon>Agaricomycetes</taxon>
        <taxon>Polyporales</taxon>
        <taxon>Irpicaceae</taxon>
        <taxon>Irpex</taxon>
    </lineage>
</organism>
<name>A0ACB8UKX7_9APHY</name>
<reference evidence="1" key="1">
    <citation type="journal article" date="2021" name="Environ. Microbiol.">
        <title>Gene family expansions and transcriptome signatures uncover fungal adaptations to wood decay.</title>
        <authorList>
            <person name="Hage H."/>
            <person name="Miyauchi S."/>
            <person name="Viragh M."/>
            <person name="Drula E."/>
            <person name="Min B."/>
            <person name="Chaduli D."/>
            <person name="Navarro D."/>
            <person name="Favel A."/>
            <person name="Norest M."/>
            <person name="Lesage-Meessen L."/>
            <person name="Balint B."/>
            <person name="Merenyi Z."/>
            <person name="de Eugenio L."/>
            <person name="Morin E."/>
            <person name="Martinez A.T."/>
            <person name="Baldrian P."/>
            <person name="Stursova M."/>
            <person name="Martinez M.J."/>
            <person name="Novotny C."/>
            <person name="Magnuson J.K."/>
            <person name="Spatafora J.W."/>
            <person name="Maurice S."/>
            <person name="Pangilinan J."/>
            <person name="Andreopoulos W."/>
            <person name="LaButti K."/>
            <person name="Hundley H."/>
            <person name="Na H."/>
            <person name="Kuo A."/>
            <person name="Barry K."/>
            <person name="Lipzen A."/>
            <person name="Henrissat B."/>
            <person name="Riley R."/>
            <person name="Ahrendt S."/>
            <person name="Nagy L.G."/>
            <person name="Grigoriev I.V."/>
            <person name="Martin F."/>
            <person name="Rosso M.N."/>
        </authorList>
    </citation>
    <scope>NUCLEOTIDE SEQUENCE</scope>
    <source>
        <strain evidence="1">CBS 384.51</strain>
    </source>
</reference>
<accession>A0ACB8UKX7</accession>
<gene>
    <name evidence="1" type="ORF">BDY19DRAFT_988807</name>
</gene>
<dbReference type="Proteomes" id="UP001055072">
    <property type="component" value="Unassembled WGS sequence"/>
</dbReference>
<proteinExistence type="predicted"/>